<dbReference type="Proteomes" id="UP000292118">
    <property type="component" value="Chromosome"/>
</dbReference>
<evidence type="ECO:0000313" key="2">
    <source>
        <dbReference type="Proteomes" id="UP000292118"/>
    </source>
</evidence>
<keyword evidence="2" id="KW-1185">Reference proteome</keyword>
<organism evidence="1 2">
    <name type="scientific">Xylanimonas protaetiae</name>
    <dbReference type="NCBI Taxonomy" id="2509457"/>
    <lineage>
        <taxon>Bacteria</taxon>
        <taxon>Bacillati</taxon>
        <taxon>Actinomycetota</taxon>
        <taxon>Actinomycetes</taxon>
        <taxon>Micrococcales</taxon>
        <taxon>Promicromonosporaceae</taxon>
        <taxon>Xylanimonas</taxon>
    </lineage>
</organism>
<proteinExistence type="predicted"/>
<accession>A0A4P6FG44</accession>
<evidence type="ECO:0000313" key="1">
    <source>
        <dbReference type="EMBL" id="QAY69558.1"/>
    </source>
</evidence>
<dbReference type="AlphaFoldDB" id="A0A4P6FG44"/>
<protein>
    <submittedName>
        <fullName evidence="1">Uncharacterized protein</fullName>
    </submittedName>
</protein>
<sequence>MTDTWELPPYELYAPWDPNIDHTPPPLTSVDGPAQPVLKIPVAGPSPFNTLAVVRGRAFIGSGPISDGTMHRVDSVVRTHLVIPEFDRDVPLGNQLAHSTTASILAMASGPEKEVFADDGSHFTIAIDEVVADPHVDPDTGRYSVTVRTACEHHQTSTAQWLEMTSWVLYREPEQVAPGGPSPRRLILRRPR</sequence>
<dbReference type="RefSeq" id="WP_129186957.1">
    <property type="nucleotide sequence ID" value="NZ_CP035493.1"/>
</dbReference>
<reference evidence="1 2" key="1">
    <citation type="submission" date="2019-01" db="EMBL/GenBank/DDBJ databases">
        <title>Genome sequencing of strain FW10M-9.</title>
        <authorList>
            <person name="Heo J."/>
            <person name="Kim S.-J."/>
            <person name="Kim J.-S."/>
            <person name="Hong S.-B."/>
            <person name="Kwon S.-W."/>
        </authorList>
    </citation>
    <scope>NUCLEOTIDE SEQUENCE [LARGE SCALE GENOMIC DNA]</scope>
    <source>
        <strain evidence="1 2">FW10M-9</strain>
    </source>
</reference>
<dbReference type="EMBL" id="CP035493">
    <property type="protein sequence ID" value="QAY69558.1"/>
    <property type="molecule type" value="Genomic_DNA"/>
</dbReference>
<dbReference type="OrthoDB" id="4742158at2"/>
<gene>
    <name evidence="1" type="ORF">ET471_05460</name>
</gene>
<name>A0A4P6FG44_9MICO</name>
<dbReference type="KEGG" id="xya:ET471_05460"/>